<keyword evidence="3" id="KW-1185">Reference proteome</keyword>
<dbReference type="AlphaFoldDB" id="A0AAN1SXU0"/>
<dbReference type="Proteomes" id="UP001319121">
    <property type="component" value="Chromosome"/>
</dbReference>
<accession>A0AAN1SXU0</accession>
<evidence type="ECO:0008006" key="4">
    <source>
        <dbReference type="Google" id="ProtNLM"/>
    </source>
</evidence>
<dbReference type="RefSeq" id="WP_212786194.1">
    <property type="nucleotide sequence ID" value="NZ_AP019536.1"/>
</dbReference>
<evidence type="ECO:0000256" key="1">
    <source>
        <dbReference type="SAM" id="SignalP"/>
    </source>
</evidence>
<dbReference type="KEGG" id="fku:FGKAn22_02590"/>
<protein>
    <recommendedName>
        <fullName evidence="4">Ysc84 actin-binding domain-containing protein</fullName>
    </recommendedName>
</protein>
<proteinExistence type="predicted"/>
<feature type="signal peptide" evidence="1">
    <location>
        <begin position="1"/>
        <end position="29"/>
    </location>
</feature>
<organism evidence="2 3">
    <name type="scientific">Ferrigenium kumadai</name>
    <dbReference type="NCBI Taxonomy" id="1682490"/>
    <lineage>
        <taxon>Bacteria</taxon>
        <taxon>Pseudomonadati</taxon>
        <taxon>Pseudomonadota</taxon>
        <taxon>Betaproteobacteria</taxon>
        <taxon>Nitrosomonadales</taxon>
        <taxon>Gallionellaceae</taxon>
        <taxon>Ferrigenium</taxon>
    </lineage>
</organism>
<keyword evidence="1" id="KW-0732">Signal</keyword>
<name>A0AAN1SXU0_9PROT</name>
<evidence type="ECO:0000313" key="3">
    <source>
        <dbReference type="Proteomes" id="UP001319121"/>
    </source>
</evidence>
<feature type="chain" id="PRO_5042937323" description="Ysc84 actin-binding domain-containing protein" evidence="1">
    <location>
        <begin position="30"/>
        <end position="195"/>
    </location>
</feature>
<dbReference type="PROSITE" id="PS51257">
    <property type="entry name" value="PROKAR_LIPOPROTEIN"/>
    <property type="match status" value="1"/>
</dbReference>
<dbReference type="EMBL" id="AP019536">
    <property type="protein sequence ID" value="BBI98566.1"/>
    <property type="molecule type" value="Genomic_DNA"/>
</dbReference>
<sequence>MNPGSYRMHILAAVAFGTFLSCFAGLAAAATPEEKRADIQRMRSDTLTKLYEIHPLAKSAIQQSVGYAVFSNVGVNVLFISVAGGSGIAHDNHTGKDTYMNMISGGLGLGLGVKDFRGVFVFTTEKAFRQFVESGWDADVQADAAAKAGTKGGAFAGAITVAPGVELYQLTETGLALQATIQGTKYFKDKELNTK</sequence>
<evidence type="ECO:0000313" key="2">
    <source>
        <dbReference type="EMBL" id="BBI98566.1"/>
    </source>
</evidence>
<reference evidence="2 3" key="1">
    <citation type="submission" date="2019-03" db="EMBL/GenBank/DDBJ databases">
        <title>Complete genome sequence of Ferrigenium kumadai strain An22, a microaerophilic iron-oxidizing bacterium isolated from a paddy field soil.</title>
        <authorList>
            <person name="Watanabe T."/>
            <person name="Asakawa S."/>
        </authorList>
    </citation>
    <scope>NUCLEOTIDE SEQUENCE [LARGE SCALE GENOMIC DNA]</scope>
    <source>
        <strain evidence="2 3">An22</strain>
    </source>
</reference>
<gene>
    <name evidence="2" type="ORF">FGKAn22_02590</name>
</gene>